<name>A0A1I6D8D3_9FIRM</name>
<feature type="domain" description="DHHA1" evidence="2">
    <location>
        <begin position="237"/>
        <end position="314"/>
    </location>
</feature>
<protein>
    <submittedName>
        <fullName evidence="3">Phosphoesterase RecJ domain-containing protein</fullName>
    </submittedName>
</protein>
<dbReference type="SUPFAM" id="SSF64182">
    <property type="entry name" value="DHH phosphoesterases"/>
    <property type="match status" value="1"/>
</dbReference>
<dbReference type="STRING" id="39060.SAMN05660706_10747"/>
<dbReference type="Pfam" id="PF01368">
    <property type="entry name" value="DHH"/>
    <property type="match status" value="1"/>
</dbReference>
<dbReference type="InterPro" id="IPR038763">
    <property type="entry name" value="DHH_sf"/>
</dbReference>
<keyword evidence="4" id="KW-1185">Reference proteome</keyword>
<evidence type="ECO:0000313" key="4">
    <source>
        <dbReference type="Proteomes" id="UP000199584"/>
    </source>
</evidence>
<dbReference type="OrthoDB" id="9803668at2"/>
<evidence type="ECO:0000313" key="3">
    <source>
        <dbReference type="EMBL" id="SFR01720.1"/>
    </source>
</evidence>
<dbReference type="InterPro" id="IPR051319">
    <property type="entry name" value="Oligoribo/pAp-PDE_c-di-AMP_PDE"/>
</dbReference>
<dbReference type="PANTHER" id="PTHR47618:SF1">
    <property type="entry name" value="BIFUNCTIONAL OLIGORIBONUCLEASE AND PAP PHOSPHATASE NRNA"/>
    <property type="match status" value="1"/>
</dbReference>
<gene>
    <name evidence="3" type="ORF">SAMN05660706_10747</name>
</gene>
<dbReference type="Gene3D" id="3.90.1640.10">
    <property type="entry name" value="inorganic pyrophosphatase (n-terminal core)"/>
    <property type="match status" value="1"/>
</dbReference>
<organism evidence="3 4">
    <name type="scientific">Desulfoscipio geothermicus DSM 3669</name>
    <dbReference type="NCBI Taxonomy" id="1121426"/>
    <lineage>
        <taxon>Bacteria</taxon>
        <taxon>Bacillati</taxon>
        <taxon>Bacillota</taxon>
        <taxon>Clostridia</taxon>
        <taxon>Eubacteriales</taxon>
        <taxon>Desulfallaceae</taxon>
        <taxon>Desulfoscipio</taxon>
    </lineage>
</organism>
<evidence type="ECO:0000259" key="2">
    <source>
        <dbReference type="Pfam" id="PF02272"/>
    </source>
</evidence>
<dbReference type="GO" id="GO:0003676">
    <property type="term" value="F:nucleic acid binding"/>
    <property type="evidence" value="ECO:0007669"/>
    <property type="project" value="InterPro"/>
</dbReference>
<evidence type="ECO:0000259" key="1">
    <source>
        <dbReference type="Pfam" id="PF01368"/>
    </source>
</evidence>
<dbReference type="EMBL" id="FOYM01000007">
    <property type="protein sequence ID" value="SFR01720.1"/>
    <property type="molecule type" value="Genomic_DNA"/>
</dbReference>
<dbReference type="InterPro" id="IPR001667">
    <property type="entry name" value="DDH_dom"/>
</dbReference>
<dbReference type="Proteomes" id="UP000199584">
    <property type="component" value="Unassembled WGS sequence"/>
</dbReference>
<dbReference type="Gene3D" id="3.10.310.30">
    <property type="match status" value="1"/>
</dbReference>
<accession>A0A1I6D8D3</accession>
<dbReference type="AlphaFoldDB" id="A0A1I6D8D3"/>
<sequence>MPERSKLYFTVAETLRRARNIALCGHVMPDGDCLGSVLALGRALKIMGKEVLMLSPDPVPEMYAFLPGASEITVTGNGYKAVDVFVSVDCSVPDRLGCHHSFLERAGRVIVLDHHAGATVFGHIYLNEPGYAAAGEMVYELLRLLPVSLDPEMAACLYVAIITDTGSFRYDNTGPQTHIRVAELIKLGIDAARINKLLYEEKSLVSMKVLGRVLQSLRISDCGRVAWMSVRQDTLRELNARNEHVDGVINYPRAIKGVELALFYREIEANKYKVSLRSKYFLDVNKLAAQFGGGGHQRAAGCIMEGDLAEIQRRMLEAALTALKDEHT</sequence>
<dbReference type="RefSeq" id="WP_092482493.1">
    <property type="nucleotide sequence ID" value="NZ_FOYM01000007.1"/>
</dbReference>
<dbReference type="Pfam" id="PF02272">
    <property type="entry name" value="DHHA1"/>
    <property type="match status" value="1"/>
</dbReference>
<dbReference type="PANTHER" id="PTHR47618">
    <property type="entry name" value="BIFUNCTIONAL OLIGORIBONUCLEASE AND PAP PHOSPHATASE NRNA"/>
    <property type="match status" value="1"/>
</dbReference>
<proteinExistence type="predicted"/>
<dbReference type="InterPro" id="IPR003156">
    <property type="entry name" value="DHHA1_dom"/>
</dbReference>
<reference evidence="4" key="1">
    <citation type="submission" date="2016-10" db="EMBL/GenBank/DDBJ databases">
        <authorList>
            <person name="Varghese N."/>
            <person name="Submissions S."/>
        </authorList>
    </citation>
    <scope>NUCLEOTIDE SEQUENCE [LARGE SCALE GENOMIC DNA]</scope>
    <source>
        <strain evidence="4">DSM 3669</strain>
    </source>
</reference>
<feature type="domain" description="DDH" evidence="1">
    <location>
        <begin position="20"/>
        <end position="161"/>
    </location>
</feature>